<dbReference type="SUPFAM" id="SSF56176">
    <property type="entry name" value="FAD-binding/transporter-associated domain-like"/>
    <property type="match status" value="1"/>
</dbReference>
<feature type="domain" description="FAD-binding PCMH-type" evidence="3">
    <location>
        <begin position="39"/>
        <end position="220"/>
    </location>
</feature>
<evidence type="ECO:0000259" key="3">
    <source>
        <dbReference type="PROSITE" id="PS51387"/>
    </source>
</evidence>
<dbReference type="InterPro" id="IPR016166">
    <property type="entry name" value="FAD-bd_PCMH"/>
</dbReference>
<dbReference type="RefSeq" id="WP_309722901.1">
    <property type="nucleotide sequence ID" value="NZ_JARWAM010000010.1"/>
</dbReference>
<keyword evidence="5" id="KW-1185">Reference proteome</keyword>
<dbReference type="InterPro" id="IPR016164">
    <property type="entry name" value="FAD-linked_Oxase-like_C"/>
</dbReference>
<dbReference type="SUPFAM" id="SSF55103">
    <property type="entry name" value="FAD-linked oxidases, C-terminal domain"/>
    <property type="match status" value="1"/>
</dbReference>
<dbReference type="InterPro" id="IPR051264">
    <property type="entry name" value="FAD-oxidored/transferase_4"/>
</dbReference>
<dbReference type="Proteomes" id="UP001251374">
    <property type="component" value="Unassembled WGS sequence"/>
</dbReference>
<evidence type="ECO:0000313" key="4">
    <source>
        <dbReference type="EMBL" id="MDR5906483.1"/>
    </source>
</evidence>
<dbReference type="InterPro" id="IPR006094">
    <property type="entry name" value="Oxid_FAD_bind_N"/>
</dbReference>
<dbReference type="EMBL" id="JARWAM010000010">
    <property type="protein sequence ID" value="MDR5906483.1"/>
    <property type="molecule type" value="Genomic_DNA"/>
</dbReference>
<dbReference type="PANTHER" id="PTHR43716:SF2">
    <property type="entry name" value="BLL6224 PROTEIN"/>
    <property type="match status" value="1"/>
</dbReference>
<accession>A0ABU1HG79</accession>
<gene>
    <name evidence="4" type="ORF">QC821_14500</name>
</gene>
<evidence type="ECO:0000313" key="5">
    <source>
        <dbReference type="Proteomes" id="UP001251374"/>
    </source>
</evidence>
<dbReference type="InterPro" id="IPR036318">
    <property type="entry name" value="FAD-bd_PCMH-like_sf"/>
</dbReference>
<keyword evidence="1" id="KW-0285">Flavoprotein</keyword>
<dbReference type="Pfam" id="PF01565">
    <property type="entry name" value="FAD_binding_4"/>
    <property type="match status" value="1"/>
</dbReference>
<dbReference type="InterPro" id="IPR016169">
    <property type="entry name" value="FAD-bd_PCMH_sub2"/>
</dbReference>
<dbReference type="Gene3D" id="3.30.43.10">
    <property type="entry name" value="Uridine Diphospho-n-acetylenolpyruvylglucosamine Reductase, domain 2"/>
    <property type="match status" value="1"/>
</dbReference>
<dbReference type="Gene3D" id="3.30.465.10">
    <property type="match status" value="1"/>
</dbReference>
<dbReference type="Gene3D" id="3.30.70.2740">
    <property type="match status" value="1"/>
</dbReference>
<protein>
    <submittedName>
        <fullName evidence="4">FAD-binding oxidoreductase</fullName>
    </submittedName>
</protein>
<evidence type="ECO:0000256" key="2">
    <source>
        <dbReference type="ARBA" id="ARBA00022827"/>
    </source>
</evidence>
<dbReference type="InterPro" id="IPR004113">
    <property type="entry name" value="FAD-bd_oxidored_4_C"/>
</dbReference>
<sequence length="483" mass="51930">MTIRNDTAVAFFTQLLGAKGVVAEAEDQERYVCDWAGGRLGMPLAVVRPGTTEEVAEVVRYCHEQRIRMVPQGGHTGLVQGALPDDHIAEVVISLERMTRIRRLDPLNFTMAVDGGCILEEVKRAAEENDCFFPLSLGAQGSCQIGGNIATNAGGVNVLRYGMMRELVLGLEVVLPNGEIWSSMRALHKDNRGYSLQQLLIGSEGTLGIVTGAVLKLTPRPQQSQTALLAVPSVEAAVRLYALARRVGSDLLSAFELIPRQCLELAFEAAPQLSDPLDEVYPNYVLLELAASGPVDLSVMLECLLEAGMEEEVVLDGVLASSIAQADQLWLIREGMVEGQLLRGEHLRTDISVPISAIAECVEQAAAAVTTLSPNSLLIAYGHIGDGNLHINVLPAAETPGEALPALFEQLEGAIFTVVDGFDGSISAEHGIGRSKQAAYLARLSSTEQRLLTSIKEVFDPDELMGAGRILPLAERQLLSNIH</sequence>
<proteinExistence type="predicted"/>
<dbReference type="InterPro" id="IPR016167">
    <property type="entry name" value="FAD-bd_PCMH_sub1"/>
</dbReference>
<name>A0ABU1HG79_9GAMM</name>
<dbReference type="Gene3D" id="3.30.70.2190">
    <property type="match status" value="1"/>
</dbReference>
<dbReference type="Pfam" id="PF02913">
    <property type="entry name" value="FAD-oxidase_C"/>
    <property type="match status" value="1"/>
</dbReference>
<dbReference type="PROSITE" id="PS51387">
    <property type="entry name" value="FAD_PCMH"/>
    <property type="match status" value="1"/>
</dbReference>
<evidence type="ECO:0000256" key="1">
    <source>
        <dbReference type="ARBA" id="ARBA00022630"/>
    </source>
</evidence>
<comment type="caution">
    <text evidence="4">The sequence shown here is derived from an EMBL/GenBank/DDBJ whole genome shotgun (WGS) entry which is preliminary data.</text>
</comment>
<dbReference type="PANTHER" id="PTHR43716">
    <property type="entry name" value="D-2-HYDROXYGLUTARATE DEHYDROGENASE, MITOCHONDRIAL"/>
    <property type="match status" value="1"/>
</dbReference>
<reference evidence="4 5" key="1">
    <citation type="submission" date="2023-04" db="EMBL/GenBank/DDBJ databases">
        <title>A long-awaited taxogenomic arrangement of the family Halomonadaceae.</title>
        <authorList>
            <person name="De La Haba R."/>
            <person name="Chuvochina M."/>
            <person name="Wittouck S."/>
            <person name="Arahal D.R."/>
            <person name="Sanchez-Porro C."/>
            <person name="Hugenholtz P."/>
            <person name="Ventosa A."/>
        </authorList>
    </citation>
    <scope>NUCLEOTIDE SEQUENCE [LARGE SCALE GENOMIC DNA]</scope>
    <source>
        <strain evidence="4 5">DSM 26770</strain>
    </source>
</reference>
<keyword evidence="2" id="KW-0274">FAD</keyword>
<organism evidence="4 5">
    <name type="scientific">Franzmannia qiaohouensis</name>
    <dbReference type="NCBI Taxonomy" id="1329370"/>
    <lineage>
        <taxon>Bacteria</taxon>
        <taxon>Pseudomonadati</taxon>
        <taxon>Pseudomonadota</taxon>
        <taxon>Gammaproteobacteria</taxon>
        <taxon>Oceanospirillales</taxon>
        <taxon>Halomonadaceae</taxon>
        <taxon>Franzmannia</taxon>
    </lineage>
</organism>